<evidence type="ECO:0000313" key="7">
    <source>
        <dbReference type="Proteomes" id="UP000320338"/>
    </source>
</evidence>
<dbReference type="PANTHER" id="PTHR30532">
    <property type="entry name" value="IRON III DICITRATE-BINDING PERIPLASMIC PROTEIN"/>
    <property type="match status" value="1"/>
</dbReference>
<comment type="subcellular location">
    <subcellularLocation>
        <location evidence="1">Cell envelope</location>
    </subcellularLocation>
</comment>
<evidence type="ECO:0000256" key="4">
    <source>
        <dbReference type="ARBA" id="ARBA00022729"/>
    </source>
</evidence>
<evidence type="ECO:0000256" key="1">
    <source>
        <dbReference type="ARBA" id="ARBA00004196"/>
    </source>
</evidence>
<dbReference type="Gene3D" id="3.40.50.1980">
    <property type="entry name" value="Nitrogenase molybdenum iron protein domain"/>
    <property type="match status" value="2"/>
</dbReference>
<dbReference type="InterPro" id="IPR006311">
    <property type="entry name" value="TAT_signal"/>
</dbReference>
<comment type="caution">
    <text evidence="6">The sequence shown here is derived from an EMBL/GenBank/DDBJ whole genome shotgun (WGS) entry which is preliminary data.</text>
</comment>
<gene>
    <name evidence="6" type="ORF">PHY01_39480</name>
</gene>
<dbReference type="OrthoDB" id="9793175at2"/>
<dbReference type="Pfam" id="PF01497">
    <property type="entry name" value="Peripla_BP_2"/>
    <property type="match status" value="1"/>
</dbReference>
<dbReference type="SUPFAM" id="SSF53807">
    <property type="entry name" value="Helical backbone' metal receptor"/>
    <property type="match status" value="1"/>
</dbReference>
<dbReference type="Proteomes" id="UP000320338">
    <property type="component" value="Unassembled WGS sequence"/>
</dbReference>
<dbReference type="PROSITE" id="PS51318">
    <property type="entry name" value="TAT"/>
    <property type="match status" value="1"/>
</dbReference>
<keyword evidence="4" id="KW-0732">Signal</keyword>
<feature type="domain" description="Fe/B12 periplasmic-binding" evidence="5">
    <location>
        <begin position="65"/>
        <end position="319"/>
    </location>
</feature>
<sequence>MAPTLLAPPVVDDATRRRFLGMIAAAGLLTACAADPGTAPADPGFPRTVTTPDDGPVRLDRAPRRIVAMNGNRVLPFLVPFLTPEYRLVGFGGTATPEEYPWIADQLAPGPAFTVADGVPVEAVAALAPDLILANGNLGDYWEPARAVGPLVQLPETDLRATVTLLGEIFGAPDVARRVLAEVDAQIAAARRATPVTAAVLLDYAGDGTVNFRVPGAELPNFLAELNVVVADSPTAQDGYEDVSLELASARLDVDFVVIGHAGDELQAALLADPVFSAIPVIAQGRYVVLDARQNSAGFPVTPPTVPILIDALAPLLRA</sequence>
<evidence type="ECO:0000313" key="6">
    <source>
        <dbReference type="EMBL" id="GEC21665.1"/>
    </source>
</evidence>
<dbReference type="RefSeq" id="WP_141280476.1">
    <property type="nucleotide sequence ID" value="NZ_BAAARZ010000020.1"/>
</dbReference>
<protein>
    <recommendedName>
        <fullName evidence="5">Fe/B12 periplasmic-binding domain-containing protein</fullName>
    </recommendedName>
</protein>
<organism evidence="6 7">
    <name type="scientific">Pseudonocardia hydrocarbonoxydans</name>
    <dbReference type="NCBI Taxonomy" id="76726"/>
    <lineage>
        <taxon>Bacteria</taxon>
        <taxon>Bacillati</taxon>
        <taxon>Actinomycetota</taxon>
        <taxon>Actinomycetes</taxon>
        <taxon>Pseudonocardiales</taxon>
        <taxon>Pseudonocardiaceae</taxon>
        <taxon>Pseudonocardia</taxon>
    </lineage>
</organism>
<dbReference type="PANTHER" id="PTHR30532:SF24">
    <property type="entry name" value="FERRIC ENTEROBACTIN-BINDING PERIPLASMIC PROTEIN FEPB"/>
    <property type="match status" value="1"/>
</dbReference>
<dbReference type="InterPro" id="IPR051313">
    <property type="entry name" value="Bact_iron-sidero_bind"/>
</dbReference>
<evidence type="ECO:0000259" key="5">
    <source>
        <dbReference type="PROSITE" id="PS50983"/>
    </source>
</evidence>
<evidence type="ECO:0000256" key="2">
    <source>
        <dbReference type="ARBA" id="ARBA00008814"/>
    </source>
</evidence>
<keyword evidence="7" id="KW-1185">Reference proteome</keyword>
<dbReference type="GO" id="GO:1901678">
    <property type="term" value="P:iron coordination entity transport"/>
    <property type="evidence" value="ECO:0007669"/>
    <property type="project" value="UniProtKB-ARBA"/>
</dbReference>
<dbReference type="AlphaFoldDB" id="A0A4Y3WS35"/>
<keyword evidence="3" id="KW-0813">Transport</keyword>
<proteinExistence type="inferred from homology"/>
<comment type="similarity">
    <text evidence="2">Belongs to the bacterial solute-binding protein 8 family.</text>
</comment>
<reference evidence="6 7" key="1">
    <citation type="submission" date="2019-06" db="EMBL/GenBank/DDBJ databases">
        <title>Whole genome shotgun sequence of Pseudonocardia hydrocarbonoxydans NBRC 14498.</title>
        <authorList>
            <person name="Hosoyama A."/>
            <person name="Uohara A."/>
            <person name="Ohji S."/>
            <person name="Ichikawa N."/>
        </authorList>
    </citation>
    <scope>NUCLEOTIDE SEQUENCE [LARGE SCALE GENOMIC DNA]</scope>
    <source>
        <strain evidence="6 7">NBRC 14498</strain>
    </source>
</reference>
<dbReference type="GO" id="GO:0030288">
    <property type="term" value="C:outer membrane-bounded periplasmic space"/>
    <property type="evidence" value="ECO:0007669"/>
    <property type="project" value="TreeGrafter"/>
</dbReference>
<evidence type="ECO:0000256" key="3">
    <source>
        <dbReference type="ARBA" id="ARBA00022448"/>
    </source>
</evidence>
<dbReference type="InterPro" id="IPR002491">
    <property type="entry name" value="ABC_transptr_periplasmic_BD"/>
</dbReference>
<dbReference type="EMBL" id="BJNG01000036">
    <property type="protein sequence ID" value="GEC21665.1"/>
    <property type="molecule type" value="Genomic_DNA"/>
</dbReference>
<name>A0A4Y3WS35_9PSEU</name>
<dbReference type="PROSITE" id="PS50983">
    <property type="entry name" value="FE_B12_PBP"/>
    <property type="match status" value="1"/>
</dbReference>
<accession>A0A4Y3WS35</accession>